<comment type="caution">
    <text evidence="2">The sequence shown here is derived from an EMBL/GenBank/DDBJ whole genome shotgun (WGS) entry which is preliminary data.</text>
</comment>
<proteinExistence type="predicted"/>
<evidence type="ECO:0000256" key="1">
    <source>
        <dbReference type="SAM" id="MobiDB-lite"/>
    </source>
</evidence>
<protein>
    <submittedName>
        <fullName evidence="2">Uncharacterized protein</fullName>
    </submittedName>
</protein>
<sequence>MSQEGVFPGDQVQGDNVERDQSTPLDNMPVDNTVLGPDTVVLQPETPAQNADRDALVDIFGPQINRVLDDVAHRTDSSLDAVEAGNKTERPNISRSFSDKVKQVEQISGKLDRVTERDRETIGREGALTEADGKSIWDLGADFLRLRNSLSNEAYGLDSHGRALQRDIDLLRHYSGQIEKYSQQENIVARLREILSDSTDEPSVVIQRLEVYRQELQDTLYEFSDQAHERSYQAARREDNLGVESENYVKINRATRYIPEGLNLLLKRTLPQDISLKLAEVRNDFSKGQFESALTAFQELPLSAIRFSEISDEAYRAIEEISKIFKAMASELDKPQTEQANPVYITE</sequence>
<accession>A0A955KZ99</accession>
<feature type="region of interest" description="Disordered" evidence="1">
    <location>
        <begin position="1"/>
        <end position="33"/>
    </location>
</feature>
<organism evidence="2 3">
    <name type="scientific">Candidatus Dojkabacteria bacterium</name>
    <dbReference type="NCBI Taxonomy" id="2099670"/>
    <lineage>
        <taxon>Bacteria</taxon>
        <taxon>Candidatus Dojkabacteria</taxon>
    </lineage>
</organism>
<dbReference type="AlphaFoldDB" id="A0A955KZ99"/>
<dbReference type="EMBL" id="JAGQLL010000007">
    <property type="protein sequence ID" value="MCA9379712.1"/>
    <property type="molecule type" value="Genomic_DNA"/>
</dbReference>
<name>A0A955KZ99_9BACT</name>
<dbReference type="Proteomes" id="UP000745577">
    <property type="component" value="Unassembled WGS sequence"/>
</dbReference>
<evidence type="ECO:0000313" key="2">
    <source>
        <dbReference type="EMBL" id="MCA9379712.1"/>
    </source>
</evidence>
<reference evidence="2" key="1">
    <citation type="submission" date="2020-04" db="EMBL/GenBank/DDBJ databases">
        <authorList>
            <person name="Zhang T."/>
        </authorList>
    </citation>
    <scope>NUCLEOTIDE SEQUENCE</scope>
    <source>
        <strain evidence="2">HKST-UBA15</strain>
    </source>
</reference>
<reference evidence="2" key="2">
    <citation type="journal article" date="2021" name="Microbiome">
        <title>Successional dynamics and alternative stable states in a saline activated sludge microbial community over 9 years.</title>
        <authorList>
            <person name="Wang Y."/>
            <person name="Ye J."/>
            <person name="Ju F."/>
            <person name="Liu L."/>
            <person name="Boyd J.A."/>
            <person name="Deng Y."/>
            <person name="Parks D.H."/>
            <person name="Jiang X."/>
            <person name="Yin X."/>
            <person name="Woodcroft B.J."/>
            <person name="Tyson G.W."/>
            <person name="Hugenholtz P."/>
            <person name="Polz M.F."/>
            <person name="Zhang T."/>
        </authorList>
    </citation>
    <scope>NUCLEOTIDE SEQUENCE</scope>
    <source>
        <strain evidence="2">HKST-UBA15</strain>
    </source>
</reference>
<gene>
    <name evidence="2" type="ORF">KC675_00880</name>
</gene>
<evidence type="ECO:0000313" key="3">
    <source>
        <dbReference type="Proteomes" id="UP000745577"/>
    </source>
</evidence>